<reference evidence="2" key="1">
    <citation type="submission" date="2019-11" db="EMBL/GenBank/DDBJ databases">
        <authorList>
            <person name="Jee S."/>
        </authorList>
    </citation>
    <scope>NUCLEOTIDE SEQUENCE [LARGE SCALE GENOMIC DNA]</scope>
    <source>
        <strain evidence="2">PZ1</strain>
    </source>
</reference>
<protein>
    <submittedName>
        <fullName evidence="1">Uncharacterized protein</fullName>
    </submittedName>
</protein>
<evidence type="ECO:0000313" key="1">
    <source>
        <dbReference type="EMBL" id="QHQ22681.1"/>
    </source>
</evidence>
<evidence type="ECO:0000313" key="2">
    <source>
        <dbReference type="Proteomes" id="UP000464054"/>
    </source>
</evidence>
<organism evidence="1 2">
    <name type="scientific">Pectobacterium parvum</name>
    <dbReference type="NCBI Taxonomy" id="2778550"/>
    <lineage>
        <taxon>Bacteria</taxon>
        <taxon>Pseudomonadati</taxon>
        <taxon>Pseudomonadota</taxon>
        <taxon>Gammaproteobacteria</taxon>
        <taxon>Enterobacterales</taxon>
        <taxon>Pectobacteriaceae</taxon>
        <taxon>Pectobacterium</taxon>
    </lineage>
</organism>
<name>A0AAP9LAK3_9GAMM</name>
<dbReference type="AlphaFoldDB" id="A0AAP9LAK3"/>
<dbReference type="Proteomes" id="UP000464054">
    <property type="component" value="Chromosome"/>
</dbReference>
<dbReference type="RefSeq" id="WP_155278034.1">
    <property type="nucleotide sequence ID" value="NZ_CP046377.1"/>
</dbReference>
<accession>A0AAP9LAK3</accession>
<proteinExistence type="predicted"/>
<sequence>MANWWMPVAQLRVMRRIENGGILLRNPTYGFYYWFRSEDPRPTASAKALFNRGLIAIGNTHPHTLGNQIMRITPTGKNELKSNSGRKIEGE</sequence>
<gene>
    <name evidence="1" type="ORF">GMX10_00095</name>
</gene>
<dbReference type="EMBL" id="CP046377">
    <property type="protein sequence ID" value="QHQ22681.1"/>
    <property type="molecule type" value="Genomic_DNA"/>
</dbReference>